<evidence type="ECO:0008006" key="6">
    <source>
        <dbReference type="Google" id="ProtNLM"/>
    </source>
</evidence>
<evidence type="ECO:0000259" key="2">
    <source>
        <dbReference type="Pfam" id="PF13952"/>
    </source>
</evidence>
<dbReference type="InterPro" id="IPR004242">
    <property type="entry name" value="Transposase_21"/>
</dbReference>
<gene>
    <name evidence="4" type="ORF">U9M48_035555</name>
</gene>
<dbReference type="InterPro" id="IPR025312">
    <property type="entry name" value="DUF4216"/>
</dbReference>
<evidence type="ECO:0000259" key="3">
    <source>
        <dbReference type="Pfam" id="PF13960"/>
    </source>
</evidence>
<dbReference type="InterPro" id="IPR025452">
    <property type="entry name" value="DUF4218"/>
</dbReference>
<evidence type="ECO:0000313" key="4">
    <source>
        <dbReference type="EMBL" id="WVZ89102.1"/>
    </source>
</evidence>
<reference evidence="4 5" key="1">
    <citation type="submission" date="2024-02" db="EMBL/GenBank/DDBJ databases">
        <title>High-quality chromosome-scale genome assembly of Pensacola bahiagrass (Paspalum notatum Flugge var. saurae).</title>
        <authorList>
            <person name="Vega J.M."/>
            <person name="Podio M."/>
            <person name="Orjuela J."/>
            <person name="Siena L.A."/>
            <person name="Pessino S.C."/>
            <person name="Combes M.C."/>
            <person name="Mariac C."/>
            <person name="Albertini E."/>
            <person name="Pupilli F."/>
            <person name="Ortiz J.P.A."/>
            <person name="Leblanc O."/>
        </authorList>
    </citation>
    <scope>NUCLEOTIDE SEQUENCE [LARGE SCALE GENOMIC DNA]</scope>
    <source>
        <strain evidence="4">R1</strain>
        <tissue evidence="4">Leaf</tissue>
    </source>
</reference>
<sequence length="712" mass="81814">MRWHDEGRTKDGKLRHPADGEAWRDFDARYPDFAADARNVRLGLASDGFNPFGNMSIKHSTWPVMLVPYNLPPWICMKESSLLLSMIIPGPESPGNDIDIYLQPLIDELLDLWGGVNTVDASSKKKFRLRAALLWTINDFPALAYLYGWSTNGRYGCPSCGPATKSFYLNKSKKMCYMGHRQWLLDGHIYRRQKRQFDGNVEAGTTPEKMSGTTILKMLEGRAFVLGKKRCIAKIGKQKKGKNKQEEVESSKKHKRKRGENRNSNAISSKKEKKPEEWLKKRSVFFMLPYWEHNKLRHNLDVMHIEKNVCDNFIGTLLDIQSKSKDGLNARLDLVELGIRHDLHPVVDEEGKQSLPDAPFTMSREKKEIFCSVIQNIRTPDGYASNISRFFVRLKALVKNRAHPEGSIAEGYRLEECMTFFSRFLDGNTRFTRPSRNPEPSDKTKDMTLFDSAGEPIGKETNVNQFDNQLLIQAHRYVLRHCDELEDFRKEFVDDQKRNSCASSNLSPSCIDKLINEHFADWLEQKIILGDGLGISKKVIALAAKPRRCGVRYSGYVINGFRFHTMSREAARLTQNSGVVNTADGGINYYGRLSDIIELSYGDYKVVLFKCDWYDVHHRAGLRKDEFGFTLVNFSRKIHTGEKLDHDPFVFSSQVDQVFYIEDPKAKGWNFVVRFKPRDLFDMGTEITTDEADLKTWLVCSLFLSNDFLRLN</sequence>
<dbReference type="Pfam" id="PF13960">
    <property type="entry name" value="DUF4218"/>
    <property type="match status" value="1"/>
</dbReference>
<dbReference type="Pfam" id="PF02992">
    <property type="entry name" value="Transposase_21"/>
    <property type="match status" value="1"/>
</dbReference>
<feature type="domain" description="DUF4218" evidence="3">
    <location>
        <begin position="387"/>
        <end position="437"/>
    </location>
</feature>
<dbReference type="Pfam" id="PF13952">
    <property type="entry name" value="DUF4216"/>
    <property type="match status" value="1"/>
</dbReference>
<dbReference type="PANTHER" id="PTHR10775">
    <property type="entry name" value="OS08G0208400 PROTEIN"/>
    <property type="match status" value="1"/>
</dbReference>
<accession>A0AAQ3UFM7</accession>
<proteinExistence type="predicted"/>
<evidence type="ECO:0000256" key="1">
    <source>
        <dbReference type="SAM" id="MobiDB-lite"/>
    </source>
</evidence>
<feature type="region of interest" description="Disordered" evidence="1">
    <location>
        <begin position="236"/>
        <end position="274"/>
    </location>
</feature>
<dbReference type="PANTHER" id="PTHR10775:SF185">
    <property type="entry name" value="OS08G0208400 PROTEIN"/>
    <property type="match status" value="1"/>
</dbReference>
<dbReference type="Proteomes" id="UP001341281">
    <property type="component" value="Chromosome 08"/>
</dbReference>
<organism evidence="4 5">
    <name type="scientific">Paspalum notatum var. saurae</name>
    <dbReference type="NCBI Taxonomy" id="547442"/>
    <lineage>
        <taxon>Eukaryota</taxon>
        <taxon>Viridiplantae</taxon>
        <taxon>Streptophyta</taxon>
        <taxon>Embryophyta</taxon>
        <taxon>Tracheophyta</taxon>
        <taxon>Spermatophyta</taxon>
        <taxon>Magnoliopsida</taxon>
        <taxon>Liliopsida</taxon>
        <taxon>Poales</taxon>
        <taxon>Poaceae</taxon>
        <taxon>PACMAD clade</taxon>
        <taxon>Panicoideae</taxon>
        <taxon>Andropogonodae</taxon>
        <taxon>Paspaleae</taxon>
        <taxon>Paspalinae</taxon>
        <taxon>Paspalum</taxon>
    </lineage>
</organism>
<keyword evidence="5" id="KW-1185">Reference proteome</keyword>
<dbReference type="AlphaFoldDB" id="A0AAQ3UFM7"/>
<dbReference type="EMBL" id="CP144752">
    <property type="protein sequence ID" value="WVZ89102.1"/>
    <property type="molecule type" value="Genomic_DNA"/>
</dbReference>
<protein>
    <recommendedName>
        <fullName evidence="6">DUF4216 domain-containing protein</fullName>
    </recommendedName>
</protein>
<evidence type="ECO:0000313" key="5">
    <source>
        <dbReference type="Proteomes" id="UP001341281"/>
    </source>
</evidence>
<name>A0AAQ3UFM7_PASNO</name>
<feature type="domain" description="DUF4216" evidence="2">
    <location>
        <begin position="597"/>
        <end position="672"/>
    </location>
</feature>